<dbReference type="InterPro" id="IPR001967">
    <property type="entry name" value="Peptidase_S11_N"/>
</dbReference>
<keyword evidence="2" id="KW-0732">Signal</keyword>
<dbReference type="Pfam" id="PF00768">
    <property type="entry name" value="Peptidase_S11"/>
    <property type="match status" value="1"/>
</dbReference>
<dbReference type="GO" id="GO:0008360">
    <property type="term" value="P:regulation of cell shape"/>
    <property type="evidence" value="ECO:0007669"/>
    <property type="project" value="UniProtKB-KW"/>
</dbReference>
<evidence type="ECO:0000313" key="12">
    <source>
        <dbReference type="Proteomes" id="UP000683246"/>
    </source>
</evidence>
<dbReference type="GO" id="GO:0071555">
    <property type="term" value="P:cell wall organization"/>
    <property type="evidence" value="ECO:0007669"/>
    <property type="project" value="UniProtKB-KW"/>
</dbReference>
<reference evidence="11" key="1">
    <citation type="submission" date="2020-07" db="EMBL/GenBank/DDBJ databases">
        <title>Vallitalea pronyensis genome.</title>
        <authorList>
            <person name="Postec A."/>
        </authorList>
    </citation>
    <scope>NUCLEOTIDE SEQUENCE</scope>
    <source>
        <strain evidence="11">FatNI3</strain>
    </source>
</reference>
<keyword evidence="5" id="KW-0573">Peptidoglycan synthesis</keyword>
<dbReference type="InterPro" id="IPR012338">
    <property type="entry name" value="Beta-lactam/transpept-like"/>
</dbReference>
<dbReference type="AlphaFoldDB" id="A0A8J8SH64"/>
<feature type="binding site" evidence="8">
    <location>
        <position position="273"/>
    </location>
    <ligand>
        <name>substrate</name>
    </ligand>
</feature>
<sequence>MKKLILVIFTIIMLLIVGNVLEPNTYKDLYSDTTEIAYQEGAFQEKATEDMPLLSEGLQLIGSSAILIDADSGDILYEKNADQKAYPASTTKILTALVALEEMGLKDTIKVGEEVNKVRLHSSKAGIDYGETLTVETLIKGLMIPSGNDAAYVLARHIGKKHGSHQDVNTSIKAFTKLMNEYGKARGLTSSAFNNPDGYHHENHYSTAKDLALITKAALSYPEFREICGTPYFKMKDFKQYNEHDATMRYWENTNKLLVKHSPYYYEHAIGIKTGYTKEAGYCLVSAASCNNKTVIAVVLNSSEWGRFEDSIQLLNMGLGLNIKVQENKQEVKVEPMNRKSRRYVMCKHHIVK</sequence>
<accession>A0A8J8SH64</accession>
<keyword evidence="6" id="KW-0961">Cell wall biogenesis/degradation</keyword>
<dbReference type="PRINTS" id="PR00725">
    <property type="entry name" value="DADACBPTASE1"/>
</dbReference>
<keyword evidence="12" id="KW-1185">Reference proteome</keyword>
<evidence type="ECO:0000256" key="7">
    <source>
        <dbReference type="PIRSR" id="PIRSR618044-1"/>
    </source>
</evidence>
<dbReference type="Proteomes" id="UP000683246">
    <property type="component" value="Chromosome"/>
</dbReference>
<evidence type="ECO:0000256" key="5">
    <source>
        <dbReference type="ARBA" id="ARBA00022984"/>
    </source>
</evidence>
<dbReference type="GO" id="GO:0006508">
    <property type="term" value="P:proteolysis"/>
    <property type="evidence" value="ECO:0007669"/>
    <property type="project" value="InterPro"/>
</dbReference>
<dbReference type="PANTHER" id="PTHR21581:SF33">
    <property type="entry name" value="D-ALANYL-D-ALANINE CARBOXYPEPTIDASE DACB"/>
    <property type="match status" value="1"/>
</dbReference>
<feature type="active site" evidence="7">
    <location>
        <position position="146"/>
    </location>
</feature>
<evidence type="ECO:0000259" key="10">
    <source>
        <dbReference type="Pfam" id="PF00768"/>
    </source>
</evidence>
<dbReference type="PANTHER" id="PTHR21581">
    <property type="entry name" value="D-ALANYL-D-ALANINE CARBOXYPEPTIDASE"/>
    <property type="match status" value="1"/>
</dbReference>
<evidence type="ECO:0000256" key="4">
    <source>
        <dbReference type="ARBA" id="ARBA00022960"/>
    </source>
</evidence>
<keyword evidence="3" id="KW-0378">Hydrolase</keyword>
<evidence type="ECO:0000256" key="6">
    <source>
        <dbReference type="ARBA" id="ARBA00023316"/>
    </source>
</evidence>
<keyword evidence="11" id="KW-0121">Carboxypeptidase</keyword>
<evidence type="ECO:0000256" key="1">
    <source>
        <dbReference type="ARBA" id="ARBA00007164"/>
    </source>
</evidence>
<gene>
    <name evidence="11" type="ORF">HZI73_13700</name>
</gene>
<evidence type="ECO:0000313" key="11">
    <source>
        <dbReference type="EMBL" id="QUI23276.1"/>
    </source>
</evidence>
<evidence type="ECO:0000256" key="2">
    <source>
        <dbReference type="ARBA" id="ARBA00022729"/>
    </source>
</evidence>
<evidence type="ECO:0000256" key="9">
    <source>
        <dbReference type="RuleBase" id="RU004016"/>
    </source>
</evidence>
<name>A0A8J8SH64_9FIRM</name>
<dbReference type="EMBL" id="CP058649">
    <property type="protein sequence ID" value="QUI23276.1"/>
    <property type="molecule type" value="Genomic_DNA"/>
</dbReference>
<feature type="active site" description="Acyl-ester intermediate" evidence="7">
    <location>
        <position position="89"/>
    </location>
</feature>
<keyword evidence="11" id="KW-0645">Protease</keyword>
<dbReference type="GO" id="GO:0009002">
    <property type="term" value="F:serine-type D-Ala-D-Ala carboxypeptidase activity"/>
    <property type="evidence" value="ECO:0007669"/>
    <property type="project" value="InterPro"/>
</dbReference>
<dbReference type="InterPro" id="IPR018044">
    <property type="entry name" value="Peptidase_S11"/>
</dbReference>
<dbReference type="Gene3D" id="3.40.710.10">
    <property type="entry name" value="DD-peptidase/beta-lactamase superfamily"/>
    <property type="match status" value="1"/>
</dbReference>
<feature type="domain" description="Peptidase S11 D-alanyl-D-alanine carboxypeptidase A N-terminal" evidence="10">
    <location>
        <begin position="61"/>
        <end position="303"/>
    </location>
</feature>
<comment type="similarity">
    <text evidence="1 9">Belongs to the peptidase S11 family.</text>
</comment>
<dbReference type="GO" id="GO:0009252">
    <property type="term" value="P:peptidoglycan biosynthetic process"/>
    <property type="evidence" value="ECO:0007669"/>
    <property type="project" value="UniProtKB-KW"/>
</dbReference>
<organism evidence="11 12">
    <name type="scientific">Vallitalea pronyensis</name>
    <dbReference type="NCBI Taxonomy" id="1348613"/>
    <lineage>
        <taxon>Bacteria</taxon>
        <taxon>Bacillati</taxon>
        <taxon>Bacillota</taxon>
        <taxon>Clostridia</taxon>
        <taxon>Lachnospirales</taxon>
        <taxon>Vallitaleaceae</taxon>
        <taxon>Vallitalea</taxon>
    </lineage>
</organism>
<feature type="active site" description="Proton acceptor" evidence="7">
    <location>
        <position position="92"/>
    </location>
</feature>
<evidence type="ECO:0000256" key="3">
    <source>
        <dbReference type="ARBA" id="ARBA00022801"/>
    </source>
</evidence>
<dbReference type="SUPFAM" id="SSF56601">
    <property type="entry name" value="beta-lactamase/transpeptidase-like"/>
    <property type="match status" value="1"/>
</dbReference>
<proteinExistence type="inferred from homology"/>
<dbReference type="RefSeq" id="WP_212693956.1">
    <property type="nucleotide sequence ID" value="NZ_CP058649.1"/>
</dbReference>
<evidence type="ECO:0000256" key="8">
    <source>
        <dbReference type="PIRSR" id="PIRSR618044-2"/>
    </source>
</evidence>
<protein>
    <submittedName>
        <fullName evidence="11">D-alanyl-D-alanine carboxypeptidase</fullName>
    </submittedName>
</protein>
<keyword evidence="4" id="KW-0133">Cell shape</keyword>
<dbReference type="KEGG" id="vpy:HZI73_13700"/>